<feature type="transmembrane region" description="Helical" evidence="1">
    <location>
        <begin position="6"/>
        <end position="24"/>
    </location>
</feature>
<protein>
    <submittedName>
        <fullName evidence="2">Uncharacterized protein</fullName>
    </submittedName>
</protein>
<evidence type="ECO:0000313" key="2">
    <source>
        <dbReference type="EMBL" id="MCH80216.1"/>
    </source>
</evidence>
<reference evidence="2 3" key="1">
    <citation type="journal article" date="2018" name="Front. Plant Sci.">
        <title>Red Clover (Trifolium pratense) and Zigzag Clover (T. medium) - A Picture of Genomic Similarities and Differences.</title>
        <authorList>
            <person name="Dluhosova J."/>
            <person name="Istvanek J."/>
            <person name="Nedelnik J."/>
            <person name="Repkova J."/>
        </authorList>
    </citation>
    <scope>NUCLEOTIDE SEQUENCE [LARGE SCALE GENOMIC DNA]</scope>
    <source>
        <strain evidence="3">cv. 10/8</strain>
        <tissue evidence="2">Leaf</tissue>
    </source>
</reference>
<evidence type="ECO:0000313" key="3">
    <source>
        <dbReference type="Proteomes" id="UP000265520"/>
    </source>
</evidence>
<proteinExistence type="predicted"/>
<dbReference type="EMBL" id="LXQA010000805">
    <property type="protein sequence ID" value="MCH80216.1"/>
    <property type="molecule type" value="Genomic_DNA"/>
</dbReference>
<comment type="caution">
    <text evidence="2">The sequence shown here is derived from an EMBL/GenBank/DDBJ whole genome shotgun (WGS) entry which is preliminary data.</text>
</comment>
<keyword evidence="3" id="KW-1185">Reference proteome</keyword>
<dbReference type="Proteomes" id="UP000265520">
    <property type="component" value="Unassembled WGS sequence"/>
</dbReference>
<organism evidence="2 3">
    <name type="scientific">Trifolium medium</name>
    <dbReference type="NCBI Taxonomy" id="97028"/>
    <lineage>
        <taxon>Eukaryota</taxon>
        <taxon>Viridiplantae</taxon>
        <taxon>Streptophyta</taxon>
        <taxon>Embryophyta</taxon>
        <taxon>Tracheophyta</taxon>
        <taxon>Spermatophyta</taxon>
        <taxon>Magnoliopsida</taxon>
        <taxon>eudicotyledons</taxon>
        <taxon>Gunneridae</taxon>
        <taxon>Pentapetalae</taxon>
        <taxon>rosids</taxon>
        <taxon>fabids</taxon>
        <taxon>Fabales</taxon>
        <taxon>Fabaceae</taxon>
        <taxon>Papilionoideae</taxon>
        <taxon>50 kb inversion clade</taxon>
        <taxon>NPAAA clade</taxon>
        <taxon>Hologalegina</taxon>
        <taxon>IRL clade</taxon>
        <taxon>Trifolieae</taxon>
        <taxon>Trifolium</taxon>
    </lineage>
</organism>
<keyword evidence="1" id="KW-0472">Membrane</keyword>
<name>A0A392LZ00_9FABA</name>
<sequence length="78" mass="8770">MESSKLVIIGGLAGVAIVANFTVLKRIQNKLADLEKVIKNRFPQTVDDEALKSALEKFQLYRDYLDVNVNEVCLLSLF</sequence>
<keyword evidence="1" id="KW-1133">Transmembrane helix</keyword>
<keyword evidence="1" id="KW-0812">Transmembrane</keyword>
<accession>A0A392LZ00</accession>
<gene>
    <name evidence="2" type="ORF">A2U01_0000981</name>
</gene>
<dbReference type="AlphaFoldDB" id="A0A392LZ00"/>
<evidence type="ECO:0000256" key="1">
    <source>
        <dbReference type="SAM" id="Phobius"/>
    </source>
</evidence>